<feature type="transmembrane region" description="Helical" evidence="3">
    <location>
        <begin position="396"/>
        <end position="414"/>
    </location>
</feature>
<feature type="region of interest" description="Disordered" evidence="2">
    <location>
        <begin position="534"/>
        <end position="560"/>
    </location>
</feature>
<proteinExistence type="predicted"/>
<dbReference type="InterPro" id="IPR048389">
    <property type="entry name" value="YciQ-like_C"/>
</dbReference>
<evidence type="ECO:0000313" key="7">
    <source>
        <dbReference type="Proteomes" id="UP000182945"/>
    </source>
</evidence>
<reference evidence="6 7" key="1">
    <citation type="submission" date="2016-11" db="EMBL/GenBank/DDBJ databases">
        <title>Complete genome sequencing of Virgibacillus halodenitrificans PDB-F2.</title>
        <authorList>
            <person name="Sun Z."/>
            <person name="Zhou Y."/>
            <person name="Li H."/>
        </authorList>
    </citation>
    <scope>NUCLEOTIDE SEQUENCE [LARGE SCALE GENOMIC DNA]</scope>
    <source>
        <strain evidence="6 7">PDB-F2</strain>
    </source>
</reference>
<feature type="transmembrane region" description="Helical" evidence="3">
    <location>
        <begin position="237"/>
        <end position="257"/>
    </location>
</feature>
<evidence type="ECO:0008006" key="8">
    <source>
        <dbReference type="Google" id="ProtNLM"/>
    </source>
</evidence>
<dbReference type="EMBL" id="CP017962">
    <property type="protein sequence ID" value="APC47551.1"/>
    <property type="molecule type" value="Genomic_DNA"/>
</dbReference>
<evidence type="ECO:0000256" key="2">
    <source>
        <dbReference type="SAM" id="MobiDB-lite"/>
    </source>
</evidence>
<feature type="coiled-coil region" evidence="1">
    <location>
        <begin position="203"/>
        <end position="230"/>
    </location>
</feature>
<feature type="domain" description="DUF2207" evidence="4">
    <location>
        <begin position="27"/>
        <end position="192"/>
    </location>
</feature>
<protein>
    <recommendedName>
        <fullName evidence="8">DUF2207 domain-containing protein</fullName>
    </recommendedName>
</protein>
<dbReference type="KEGG" id="vhl:BME96_04925"/>
<organism evidence="6 7">
    <name type="scientific">Virgibacillus halodenitrificans</name>
    <name type="common">Bacillus halodenitrificans</name>
    <dbReference type="NCBI Taxonomy" id="1482"/>
    <lineage>
        <taxon>Bacteria</taxon>
        <taxon>Bacillati</taxon>
        <taxon>Bacillota</taxon>
        <taxon>Bacilli</taxon>
        <taxon>Bacillales</taxon>
        <taxon>Bacillaceae</taxon>
        <taxon>Virgibacillus</taxon>
    </lineage>
</organism>
<name>A0AAC9IX03_VIRHA</name>
<keyword evidence="3" id="KW-0812">Transmembrane</keyword>
<dbReference type="AlphaFoldDB" id="A0AAC9IX03"/>
<dbReference type="Pfam" id="PF20990">
    <property type="entry name" value="DUF2207_C"/>
    <property type="match status" value="1"/>
</dbReference>
<feature type="transmembrane region" description="Helical" evidence="3">
    <location>
        <begin position="420"/>
        <end position="440"/>
    </location>
</feature>
<dbReference type="InterPro" id="IPR018702">
    <property type="entry name" value="DUF2207"/>
</dbReference>
<dbReference type="RefSeq" id="WP_071648472.1">
    <property type="nucleotide sequence ID" value="NZ_CP017962.1"/>
</dbReference>
<dbReference type="Proteomes" id="UP000182945">
    <property type="component" value="Chromosome"/>
</dbReference>
<sequence length="560" mass="63259">MKKIFGLVIIIFSILVFPIESLAVDYSIDNSRIDAYLQPDGNVMVTEKHTYQFEGEFNGITRTLIPKENTKIIDVTAEEKGSKLDIEQEDNLYKIHRKGENETITIEIFYTIENGVEVFSDVAQFYWPFFDESNESDYGNMNIFVHPPEKTGNVIAYGKDAAANSADTQRDGRVHFSMGQVDSGANGDIRVAYDASLFPNAPIAKDQAMKQDILADKENLEKEQAAFEHRQDLLSGMAPFVIGVFVFYLLALLVYAVKQRRAVQLEVEHQYVSAHFVPDLKMSLPATLSFMKSGLFDANVLTASLLDLVRKGYVKKEKEDTFFIIHMQTDYQHENILLDWLFYKIGDNGTFHLKNLKDYTDDESNHETYWKDFEAWKQAVKEEVKTHKLVDKRTKLRTIIGLSSIIVVPFAVLFGVHELFLSMFLAILLFGALLIFAALFRNKTVKGAILYKQWKEFQEKYPAMNDKDWQDLHNDDQKRAFIYSIGLNDKQLDKKNEQIKEVLPQNDRYNADILSFLLIASLVQNQFEDSHTVSAASTSSGGSPGGGAGVGGGGGGSGAF</sequence>
<feature type="domain" description="Predicted membrane protein YciQ-like C-terminal" evidence="5">
    <location>
        <begin position="296"/>
        <end position="458"/>
    </location>
</feature>
<evidence type="ECO:0000256" key="3">
    <source>
        <dbReference type="SAM" id="Phobius"/>
    </source>
</evidence>
<gene>
    <name evidence="6" type="ORF">BME96_04925</name>
</gene>
<dbReference type="Pfam" id="PF09972">
    <property type="entry name" value="DUF2207"/>
    <property type="match status" value="1"/>
</dbReference>
<evidence type="ECO:0000313" key="6">
    <source>
        <dbReference type="EMBL" id="APC47551.1"/>
    </source>
</evidence>
<accession>A0AAC9IX03</accession>
<evidence type="ECO:0000259" key="5">
    <source>
        <dbReference type="Pfam" id="PF20990"/>
    </source>
</evidence>
<keyword evidence="1" id="KW-0175">Coiled coil</keyword>
<keyword evidence="3" id="KW-1133">Transmembrane helix</keyword>
<feature type="compositionally biased region" description="Gly residues" evidence="2">
    <location>
        <begin position="542"/>
        <end position="560"/>
    </location>
</feature>
<keyword evidence="3" id="KW-0472">Membrane</keyword>
<dbReference type="GeneID" id="71513728"/>
<evidence type="ECO:0000259" key="4">
    <source>
        <dbReference type="Pfam" id="PF09972"/>
    </source>
</evidence>
<evidence type="ECO:0000256" key="1">
    <source>
        <dbReference type="SAM" id="Coils"/>
    </source>
</evidence>